<protein>
    <recommendedName>
        <fullName evidence="3">Sucrose phosphatase-like domain-containing protein</fullName>
    </recommendedName>
</protein>
<reference evidence="1" key="1">
    <citation type="submission" date="2021-01" db="EMBL/GenBank/DDBJ databases">
        <authorList>
            <person name="Corre E."/>
            <person name="Pelletier E."/>
            <person name="Niang G."/>
            <person name="Scheremetjew M."/>
            <person name="Finn R."/>
            <person name="Kale V."/>
            <person name="Holt S."/>
            <person name="Cochrane G."/>
            <person name="Meng A."/>
            <person name="Brown T."/>
            <person name="Cohen L."/>
        </authorList>
    </citation>
    <scope>NUCLEOTIDE SEQUENCE</scope>
    <source>
        <strain evidence="1">CCMP1897</strain>
    </source>
</reference>
<gene>
    <name evidence="1" type="ORF">PSAL00342_LOCUS5814</name>
    <name evidence="2" type="ORF">PSAL00342_LOCUS5815</name>
</gene>
<name>A0A6U9S6Y9_9CHLO</name>
<dbReference type="Gene3D" id="3.40.50.1000">
    <property type="entry name" value="HAD superfamily/HAD-like"/>
    <property type="match status" value="1"/>
</dbReference>
<proteinExistence type="predicted"/>
<sequence length="317" mass="35626">MALLVFADVDGTLVHYDDVMGKLGSFSGRKDAEKGIHEFIDLQGNAHEMIKLPPSTTGMQGVLSNETLSLVHQMRGNDQKETTFVLISGARTTTMLQRLAYLPTCDAFVTENGGRIFFRNEKQRKTASPYVEDLLWLESHKDAIGSLDLAFNPPQDRQGPLWDVYRILAQRGWNLDVAGYITEFRVVATGESSEEETLRNAIQEAGDGKIRFSRNLGKYDVYPVSSGKAEAASYIRNNCSGRILRINKKYNRVVAICDDDNDVELAMDAHHVYVPCISSETLRLNIHRNPEHFTLSKRMGPFATEDMLQALVKRELP</sequence>
<evidence type="ECO:0000313" key="1">
    <source>
        <dbReference type="EMBL" id="CAE0611979.1"/>
    </source>
</evidence>
<dbReference type="SUPFAM" id="SSF56784">
    <property type="entry name" value="HAD-like"/>
    <property type="match status" value="1"/>
</dbReference>
<evidence type="ECO:0008006" key="3">
    <source>
        <dbReference type="Google" id="ProtNLM"/>
    </source>
</evidence>
<dbReference type="EMBL" id="HBIS01006421">
    <property type="protein sequence ID" value="CAE0611980.1"/>
    <property type="molecule type" value="Transcribed_RNA"/>
</dbReference>
<dbReference type="InterPro" id="IPR023214">
    <property type="entry name" value="HAD_sf"/>
</dbReference>
<dbReference type="EMBL" id="HBIS01006420">
    <property type="protein sequence ID" value="CAE0611979.1"/>
    <property type="molecule type" value="Transcribed_RNA"/>
</dbReference>
<organism evidence="1">
    <name type="scientific">Picocystis salinarum</name>
    <dbReference type="NCBI Taxonomy" id="88271"/>
    <lineage>
        <taxon>Eukaryota</taxon>
        <taxon>Viridiplantae</taxon>
        <taxon>Chlorophyta</taxon>
        <taxon>Picocystophyceae</taxon>
        <taxon>Picocystales</taxon>
        <taxon>Picocystaceae</taxon>
        <taxon>Picocystis</taxon>
    </lineage>
</organism>
<dbReference type="InterPro" id="IPR036412">
    <property type="entry name" value="HAD-like_sf"/>
</dbReference>
<accession>A0A6U9S6Y9</accession>
<dbReference type="AlphaFoldDB" id="A0A6U9S6Y9"/>
<evidence type="ECO:0000313" key="2">
    <source>
        <dbReference type="EMBL" id="CAE0611980.1"/>
    </source>
</evidence>